<keyword evidence="2" id="KW-1185">Reference proteome</keyword>
<dbReference type="AlphaFoldDB" id="A0A8J2QNF8"/>
<name>A0A8J2QNF8_9NEOP</name>
<sequence length="103" mass="11374">MSVAGSHNNHRGVLYNIFFSANLNTNSSDGYFLKALVFYEEYFSVVFLLEIAKSYTAPPPAGVAGSRSSLHHVDPFLTRQKPITLPTVIQSILTSILKTRNKG</sequence>
<evidence type="ECO:0000313" key="1">
    <source>
        <dbReference type="EMBL" id="CAG9565890.1"/>
    </source>
</evidence>
<dbReference type="EMBL" id="CAKASE010000055">
    <property type="protein sequence ID" value="CAG9565890.1"/>
    <property type="molecule type" value="Genomic_DNA"/>
</dbReference>
<organism evidence="1 2">
    <name type="scientific">Danaus chrysippus</name>
    <name type="common">African queen</name>
    <dbReference type="NCBI Taxonomy" id="151541"/>
    <lineage>
        <taxon>Eukaryota</taxon>
        <taxon>Metazoa</taxon>
        <taxon>Ecdysozoa</taxon>
        <taxon>Arthropoda</taxon>
        <taxon>Hexapoda</taxon>
        <taxon>Insecta</taxon>
        <taxon>Pterygota</taxon>
        <taxon>Neoptera</taxon>
        <taxon>Endopterygota</taxon>
        <taxon>Lepidoptera</taxon>
        <taxon>Glossata</taxon>
        <taxon>Ditrysia</taxon>
        <taxon>Papilionoidea</taxon>
        <taxon>Nymphalidae</taxon>
        <taxon>Danainae</taxon>
        <taxon>Danaini</taxon>
        <taxon>Danaina</taxon>
        <taxon>Danaus</taxon>
        <taxon>Anosia</taxon>
    </lineage>
</organism>
<reference evidence="1" key="1">
    <citation type="submission" date="2021-09" db="EMBL/GenBank/DDBJ databases">
        <authorList>
            <person name="Martin H S."/>
        </authorList>
    </citation>
    <scope>NUCLEOTIDE SEQUENCE</scope>
</reference>
<protein>
    <submittedName>
        <fullName evidence="1">(African queen) hypothetical protein</fullName>
    </submittedName>
</protein>
<comment type="caution">
    <text evidence="1">The sequence shown here is derived from an EMBL/GenBank/DDBJ whole genome shotgun (WGS) entry which is preliminary data.</text>
</comment>
<proteinExistence type="predicted"/>
<evidence type="ECO:0000313" key="2">
    <source>
        <dbReference type="Proteomes" id="UP000789524"/>
    </source>
</evidence>
<accession>A0A8J2QNF8</accession>
<gene>
    <name evidence="1" type="ORF">DCHRY22_LOCUS6647</name>
</gene>
<dbReference type="Proteomes" id="UP000789524">
    <property type="component" value="Unassembled WGS sequence"/>
</dbReference>